<dbReference type="EMBL" id="QVIA01000013">
    <property type="protein sequence ID" value="RGC31240.1"/>
    <property type="molecule type" value="Genomic_DNA"/>
</dbReference>
<dbReference type="Pfam" id="PF12958">
    <property type="entry name" value="DUF3847"/>
    <property type="match status" value="1"/>
</dbReference>
<dbReference type="AlphaFoldDB" id="A0A3E2WUZ4"/>
<dbReference type="InterPro" id="IPR024215">
    <property type="entry name" value="DUF3847"/>
</dbReference>
<evidence type="ECO:0000313" key="2">
    <source>
        <dbReference type="Proteomes" id="UP000261111"/>
    </source>
</evidence>
<dbReference type="GeneID" id="93332361"/>
<accession>A0A3E2WUZ4</accession>
<evidence type="ECO:0000313" key="1">
    <source>
        <dbReference type="EMBL" id="RGC31240.1"/>
    </source>
</evidence>
<reference evidence="1 2" key="1">
    <citation type="submission" date="2018-08" db="EMBL/GenBank/DDBJ databases">
        <title>A genome reference for cultivated species of the human gut microbiota.</title>
        <authorList>
            <person name="Zou Y."/>
            <person name="Xue W."/>
            <person name="Luo G."/>
        </authorList>
    </citation>
    <scope>NUCLEOTIDE SEQUENCE [LARGE SCALE GENOMIC DNA]</scope>
    <source>
        <strain evidence="1 2">AF19-21</strain>
    </source>
</reference>
<protein>
    <submittedName>
        <fullName evidence="1">DUF3847 domain-containing protein</fullName>
    </submittedName>
</protein>
<gene>
    <name evidence="1" type="ORF">DWX41_12745</name>
</gene>
<dbReference type="Proteomes" id="UP000261111">
    <property type="component" value="Unassembled WGS sequence"/>
</dbReference>
<comment type="caution">
    <text evidence="1">The sequence shown here is derived from an EMBL/GenBank/DDBJ whole genome shotgun (WGS) entry which is preliminary data.</text>
</comment>
<name>A0A3E2WUZ4_9FIRM</name>
<sequence length="68" mass="8028">MTDTEKKLLQAQHRLEEAQARDRVKERKMRTRRLIQEGAILEKVLPEVQAIELSELEGYLSRRLGKQI</sequence>
<dbReference type="RefSeq" id="WP_117440972.1">
    <property type="nucleotide sequence ID" value="NZ_QVIA01000013.1"/>
</dbReference>
<proteinExistence type="predicted"/>
<organism evidence="1 2">
    <name type="scientific">Hungatella hathewayi</name>
    <dbReference type="NCBI Taxonomy" id="154046"/>
    <lineage>
        <taxon>Bacteria</taxon>
        <taxon>Bacillati</taxon>
        <taxon>Bacillota</taxon>
        <taxon>Clostridia</taxon>
        <taxon>Lachnospirales</taxon>
        <taxon>Lachnospiraceae</taxon>
        <taxon>Hungatella</taxon>
    </lineage>
</organism>